<proteinExistence type="inferred from homology"/>
<dbReference type="Gene3D" id="3.40.109.10">
    <property type="entry name" value="NADH Oxidase"/>
    <property type="match status" value="1"/>
</dbReference>
<feature type="domain" description="Nitroreductase" evidence="3">
    <location>
        <begin position="7"/>
        <end position="63"/>
    </location>
</feature>
<dbReference type="InterPro" id="IPR000415">
    <property type="entry name" value="Nitroreductase-like"/>
</dbReference>
<dbReference type="PANTHER" id="PTHR43673">
    <property type="entry name" value="NAD(P)H NITROREDUCTASE YDGI-RELATED"/>
    <property type="match status" value="1"/>
</dbReference>
<evidence type="ECO:0000256" key="2">
    <source>
        <dbReference type="ARBA" id="ARBA00023002"/>
    </source>
</evidence>
<dbReference type="eggNOG" id="COG0778">
    <property type="taxonomic scope" value="Bacteria"/>
</dbReference>
<dbReference type="GeneID" id="98918630"/>
<dbReference type="Proteomes" id="UP000006238">
    <property type="component" value="Unassembled WGS sequence"/>
</dbReference>
<evidence type="ECO:0000256" key="1">
    <source>
        <dbReference type="ARBA" id="ARBA00007118"/>
    </source>
</evidence>
<feature type="domain" description="Nitroreductase" evidence="3">
    <location>
        <begin position="69"/>
        <end position="160"/>
    </location>
</feature>
<comment type="caution">
    <text evidence="4">The sequence shown here is derived from an EMBL/GenBank/DDBJ whole genome shotgun (WGS) entry which is preliminary data.</text>
</comment>
<dbReference type="SUPFAM" id="SSF55469">
    <property type="entry name" value="FMN-dependent nitroreductase-like"/>
    <property type="match status" value="1"/>
</dbReference>
<dbReference type="HOGENOM" id="CLU_070764_7_1_9"/>
<dbReference type="AlphaFoldDB" id="D4RWD6"/>
<reference evidence="4 5" key="1">
    <citation type="submission" date="2010-02" db="EMBL/GenBank/DDBJ databases">
        <authorList>
            <person name="Weinstock G."/>
            <person name="Sodergren E."/>
            <person name="Clifton S."/>
            <person name="Fulton L."/>
            <person name="Fulton B."/>
            <person name="Courtney L."/>
            <person name="Fronick C."/>
            <person name="Harrison M."/>
            <person name="Strong C."/>
            <person name="Farmer C."/>
            <person name="Delahaunty K."/>
            <person name="Markovic C."/>
            <person name="Hall O."/>
            <person name="Minx P."/>
            <person name="Tomlinson C."/>
            <person name="Mitreva M."/>
            <person name="Nelson J."/>
            <person name="Hou S."/>
            <person name="Wollam A."/>
            <person name="Pepin K.H."/>
            <person name="Johnson M."/>
            <person name="Bhonagiri V."/>
            <person name="Zhang X."/>
            <person name="Suruliraj S."/>
            <person name="Warren W."/>
            <person name="Chinwalla A."/>
            <person name="Mardis E.R."/>
            <person name="Wilson R.K."/>
        </authorList>
    </citation>
    <scope>NUCLEOTIDE SEQUENCE [LARGE SCALE GENOMIC DNA]</scope>
    <source>
        <strain evidence="4 5">DSM 2876</strain>
    </source>
</reference>
<evidence type="ECO:0000313" key="5">
    <source>
        <dbReference type="Proteomes" id="UP000006238"/>
    </source>
</evidence>
<evidence type="ECO:0000313" key="4">
    <source>
        <dbReference type="EMBL" id="EFF69753.1"/>
    </source>
</evidence>
<accession>D4RWD6</accession>
<dbReference type="GO" id="GO:0016491">
    <property type="term" value="F:oxidoreductase activity"/>
    <property type="evidence" value="ECO:0007669"/>
    <property type="project" value="UniProtKB-KW"/>
</dbReference>
<dbReference type="PANTHER" id="PTHR43673:SF10">
    <property type="entry name" value="NADH DEHYDROGENASE_NAD(P)H NITROREDUCTASE XCC3605-RELATED"/>
    <property type="match status" value="1"/>
</dbReference>
<keyword evidence="2" id="KW-0560">Oxidoreductase</keyword>
<dbReference type="Pfam" id="PF00881">
    <property type="entry name" value="Nitroreductase"/>
    <property type="match status" value="2"/>
</dbReference>
<protein>
    <submittedName>
        <fullName evidence="4">Nitroreductase family protein</fullName>
    </submittedName>
</protein>
<organism evidence="4 5">
    <name type="scientific">Eshraghiella crossota DSM 2876</name>
    <dbReference type="NCBI Taxonomy" id="511680"/>
    <lineage>
        <taxon>Bacteria</taxon>
        <taxon>Bacillati</taxon>
        <taxon>Bacillota</taxon>
        <taxon>Clostridia</taxon>
        <taxon>Lachnospirales</taxon>
        <taxon>Lachnospiraceae</taxon>
        <taxon>Eshraghiella</taxon>
    </lineage>
</organism>
<dbReference type="RefSeq" id="WP_005600955.1">
    <property type="nucleotide sequence ID" value="NZ_GG663519.1"/>
</dbReference>
<comment type="similarity">
    <text evidence="1">Belongs to the nitroreductase family.</text>
</comment>
<gene>
    <name evidence="4" type="ORF">BUTYVIB_00267</name>
</gene>
<dbReference type="InterPro" id="IPR029479">
    <property type="entry name" value="Nitroreductase"/>
</dbReference>
<keyword evidence="5" id="KW-1185">Reference proteome</keyword>
<dbReference type="EMBL" id="ABWN01000017">
    <property type="protein sequence ID" value="EFF69753.1"/>
    <property type="molecule type" value="Genomic_DNA"/>
</dbReference>
<dbReference type="STRING" id="45851.BHV86_07060"/>
<name>D4RWD6_9FIRM</name>
<sequence length="180" mass="19985">MEAIECIKTRRSIRKYEDKPVDRSLIEEIIDIARFAPSWKNSQSVRYIAIYDNDIKNKIAGECIMGHEGNKNNIQGAPVLMVELTVNKRAGYERDGSYSTSKKDHWQSFDAGMAAQVFCLAAHEKGLGTVVMGIYDEEKVKEVLGIGEDKSVSALIALGYPADAPAAPKRKEVADLLTFM</sequence>
<evidence type="ECO:0000259" key="3">
    <source>
        <dbReference type="Pfam" id="PF00881"/>
    </source>
</evidence>